<sequence length="155" mass="16861">MAKQIEFKQVAAPPEEALRLKVETAPFEHGEALLKAYALLETANKHGILDLLRGAISAEDTILNKVAGYANTPEGINTMRNLLVLGKSLGTLNPDFLREASQDLAASVQDECKKQPAGLFATTRRMFSGDALRGLYILIAGLEALGRTARKREKL</sequence>
<dbReference type="KEGG" id="abas:ACPOL_0215"/>
<evidence type="ECO:0000313" key="2">
    <source>
        <dbReference type="Proteomes" id="UP000253606"/>
    </source>
</evidence>
<name>A0A2Z5FS65_9BACT</name>
<reference evidence="1 2" key="1">
    <citation type="journal article" date="2018" name="Front. Microbiol.">
        <title>Hydrolytic Capabilities as a Key to Environmental Success: Chitinolytic and Cellulolytic Acidobacteria From Acidic Sub-arctic Soils and Boreal Peatlands.</title>
        <authorList>
            <person name="Belova S.E."/>
            <person name="Ravin N.V."/>
            <person name="Pankratov T.A."/>
            <person name="Rakitin A.L."/>
            <person name="Ivanova A.A."/>
            <person name="Beletsky A.V."/>
            <person name="Mardanov A.V."/>
            <person name="Sinninghe Damste J.S."/>
            <person name="Dedysh S.N."/>
        </authorList>
    </citation>
    <scope>NUCLEOTIDE SEQUENCE [LARGE SCALE GENOMIC DNA]</scope>
    <source>
        <strain evidence="1 2">SBC82</strain>
    </source>
</reference>
<keyword evidence="2" id="KW-1185">Reference proteome</keyword>
<dbReference type="AlphaFoldDB" id="A0A2Z5FS65"/>
<accession>A0A2Z5FS65</accession>
<dbReference type="OrthoDB" id="119224at2"/>
<gene>
    <name evidence="1" type="ORF">ACPOL_0215</name>
</gene>
<proteinExistence type="predicted"/>
<evidence type="ECO:0008006" key="3">
    <source>
        <dbReference type="Google" id="ProtNLM"/>
    </source>
</evidence>
<dbReference type="Proteomes" id="UP000253606">
    <property type="component" value="Chromosome"/>
</dbReference>
<organism evidence="1 2">
    <name type="scientific">Acidisarcina polymorpha</name>
    <dbReference type="NCBI Taxonomy" id="2211140"/>
    <lineage>
        <taxon>Bacteria</taxon>
        <taxon>Pseudomonadati</taxon>
        <taxon>Acidobacteriota</taxon>
        <taxon>Terriglobia</taxon>
        <taxon>Terriglobales</taxon>
        <taxon>Acidobacteriaceae</taxon>
        <taxon>Acidisarcina</taxon>
    </lineage>
</organism>
<protein>
    <recommendedName>
        <fullName evidence="3">DUF1641 domain-containing protein</fullName>
    </recommendedName>
</protein>
<evidence type="ECO:0000313" key="1">
    <source>
        <dbReference type="EMBL" id="AXC09600.1"/>
    </source>
</evidence>
<dbReference type="EMBL" id="CP030840">
    <property type="protein sequence ID" value="AXC09600.1"/>
    <property type="molecule type" value="Genomic_DNA"/>
</dbReference>
<dbReference type="RefSeq" id="WP_150132861.1">
    <property type="nucleotide sequence ID" value="NZ_CP030840.1"/>
</dbReference>